<dbReference type="InterPro" id="IPR045214">
    <property type="entry name" value="Surf1/Surf4"/>
</dbReference>
<comment type="subcellular location">
    <subcellularLocation>
        <location evidence="1">Membrane</location>
    </subcellularLocation>
    <subcellularLocation>
        <location evidence="5">Mitochondrion inner membrane</location>
        <topology evidence="5">Multi-pass membrane protein</topology>
    </subcellularLocation>
</comment>
<dbReference type="Pfam" id="PF02104">
    <property type="entry name" value="SURF1"/>
    <property type="match status" value="1"/>
</dbReference>
<dbReference type="PANTHER" id="PTHR23427">
    <property type="entry name" value="SURFEIT LOCUS PROTEIN"/>
    <property type="match status" value="1"/>
</dbReference>
<evidence type="ECO:0000256" key="2">
    <source>
        <dbReference type="ARBA" id="ARBA00022692"/>
    </source>
</evidence>
<evidence type="ECO:0000256" key="1">
    <source>
        <dbReference type="ARBA" id="ARBA00004370"/>
    </source>
</evidence>
<proteinExistence type="inferred from homology"/>
<keyword evidence="2 5" id="KW-0812">Transmembrane</keyword>
<gene>
    <name evidence="6" type="ORF">TRV_02032</name>
</gene>
<keyword evidence="5" id="KW-0496">Mitochondrion</keyword>
<comment type="function">
    <text evidence="5">Probably involved in the biogenesis of the COX complex.</text>
</comment>
<keyword evidence="3 5" id="KW-1133">Transmembrane helix</keyword>
<dbReference type="EMBL" id="ACYE01000105">
    <property type="protein sequence ID" value="EFE43217.1"/>
    <property type="molecule type" value="Genomic_DNA"/>
</dbReference>
<dbReference type="GO" id="GO:0033617">
    <property type="term" value="P:mitochondrial respiratory chain complex IV assembly"/>
    <property type="evidence" value="ECO:0007669"/>
    <property type="project" value="TreeGrafter"/>
</dbReference>
<evidence type="ECO:0000256" key="3">
    <source>
        <dbReference type="ARBA" id="ARBA00022989"/>
    </source>
</evidence>
<dbReference type="InterPro" id="IPR002994">
    <property type="entry name" value="Surf1/Shy1"/>
</dbReference>
<comment type="similarity">
    <text evidence="5">Belongs to the SURF1 family.</text>
</comment>
<protein>
    <recommendedName>
        <fullName evidence="5">SURF1-like protein</fullName>
    </recommendedName>
</protein>
<feature type="transmembrane region" description="Helical" evidence="5">
    <location>
        <begin position="354"/>
        <end position="373"/>
    </location>
</feature>
<evidence type="ECO:0000313" key="7">
    <source>
        <dbReference type="Proteomes" id="UP000008383"/>
    </source>
</evidence>
<dbReference type="OrthoDB" id="10040024at2759"/>
<evidence type="ECO:0000256" key="4">
    <source>
        <dbReference type="ARBA" id="ARBA00023136"/>
    </source>
</evidence>
<accession>D4D4L5</accession>
<reference evidence="7" key="1">
    <citation type="journal article" date="2011" name="Genome Biol.">
        <title>Comparative and functional genomics provide insights into the pathogenicity of dermatophytic fungi.</title>
        <authorList>
            <person name="Burmester A."/>
            <person name="Shelest E."/>
            <person name="Gloeckner G."/>
            <person name="Heddergott C."/>
            <person name="Schindler S."/>
            <person name="Staib P."/>
            <person name="Heidel A."/>
            <person name="Felder M."/>
            <person name="Petzold A."/>
            <person name="Szafranski K."/>
            <person name="Feuermann M."/>
            <person name="Pedruzzi I."/>
            <person name="Priebe S."/>
            <person name="Groth M."/>
            <person name="Winkler R."/>
            <person name="Li W."/>
            <person name="Kniemeyer O."/>
            <person name="Schroeckh V."/>
            <person name="Hertweck C."/>
            <person name="Hube B."/>
            <person name="White T.C."/>
            <person name="Platzer M."/>
            <person name="Guthke R."/>
            <person name="Heitman J."/>
            <person name="Woestemeyer J."/>
            <person name="Zipfel P.F."/>
            <person name="Monod M."/>
            <person name="Brakhage A.A."/>
        </authorList>
    </citation>
    <scope>NUCLEOTIDE SEQUENCE [LARGE SCALE GENOMIC DNA]</scope>
    <source>
        <strain evidence="7">HKI 0517</strain>
    </source>
</reference>
<dbReference type="GO" id="GO:0005743">
    <property type="term" value="C:mitochondrial inner membrane"/>
    <property type="evidence" value="ECO:0007669"/>
    <property type="project" value="UniProtKB-SubCell"/>
</dbReference>
<keyword evidence="4 5" id="KW-0472">Membrane</keyword>
<dbReference type="Proteomes" id="UP000008383">
    <property type="component" value="Unassembled WGS sequence"/>
</dbReference>
<dbReference type="KEGG" id="tve:TRV_02032"/>
<dbReference type="PANTHER" id="PTHR23427:SF2">
    <property type="entry name" value="SURFEIT LOCUS PROTEIN 1"/>
    <property type="match status" value="1"/>
</dbReference>
<sequence>MGCARANQRDIKRKKKTLKSEESDEVFGFFSSAAIETRRDETRRQTGRLDDINSIILDWERAGSWKLSPPDVITYRPGTSSSNNKQQPLRWQHHLLYYDGFRPRGWASGRREAWLRVDHTRYGAYLRLLAFLFFFTLLCGYKSCAIIPVTAFALGTWQVQRLEWKSNLIAKFEDRLIKPPLPLPPVVDPDSVEDFEYRRVYAKGRLRHDKEMLIGPRMHEGKDGYLVVTPLERGEGESTILVNRGWIAKSLERQSERREGLPQEEVVVEGLLRSPWKKNMFTPDNKPEEGKFYFPDVKQMAELTGSQPVWIEETMVLADKSTVQDILSMYTREDKGIPIGRAAEVNLRNNHAQYIFTWYGLSLATAIMLWMVVKKRPNEAVRRVRQNKSW</sequence>
<dbReference type="AlphaFoldDB" id="D4D4L5"/>
<dbReference type="CDD" id="cd06662">
    <property type="entry name" value="SURF1"/>
    <property type="match status" value="1"/>
</dbReference>
<feature type="transmembrane region" description="Helical" evidence="5">
    <location>
        <begin position="124"/>
        <end position="143"/>
    </location>
</feature>
<evidence type="ECO:0000313" key="6">
    <source>
        <dbReference type="EMBL" id="EFE43217.1"/>
    </source>
</evidence>
<dbReference type="HOGENOM" id="CLU_708211_0_0_1"/>
<name>D4D4L5_TRIVH</name>
<keyword evidence="5" id="KW-0999">Mitochondrion inner membrane</keyword>
<keyword evidence="7" id="KW-1185">Reference proteome</keyword>
<comment type="caution">
    <text evidence="6">The sequence shown here is derived from an EMBL/GenBank/DDBJ whole genome shotgun (WGS) entry which is preliminary data.</text>
</comment>
<organism evidence="6 7">
    <name type="scientific">Trichophyton verrucosum (strain HKI 0517)</name>
    <dbReference type="NCBI Taxonomy" id="663202"/>
    <lineage>
        <taxon>Eukaryota</taxon>
        <taxon>Fungi</taxon>
        <taxon>Dikarya</taxon>
        <taxon>Ascomycota</taxon>
        <taxon>Pezizomycotina</taxon>
        <taxon>Eurotiomycetes</taxon>
        <taxon>Eurotiomycetidae</taxon>
        <taxon>Onygenales</taxon>
        <taxon>Arthrodermataceae</taxon>
        <taxon>Trichophyton</taxon>
    </lineage>
</organism>
<dbReference type="GeneID" id="9582410"/>
<evidence type="ECO:0000256" key="5">
    <source>
        <dbReference type="RuleBase" id="RU363076"/>
    </source>
</evidence>
<dbReference type="PROSITE" id="PS50895">
    <property type="entry name" value="SURF1"/>
    <property type="match status" value="1"/>
</dbReference>
<dbReference type="RefSeq" id="XP_003023835.1">
    <property type="nucleotide sequence ID" value="XM_003023789.1"/>
</dbReference>